<evidence type="ECO:0000313" key="2">
    <source>
        <dbReference type="Proteomes" id="UP001195769"/>
    </source>
</evidence>
<protein>
    <submittedName>
        <fullName evidence="1">Uncharacterized protein</fullName>
    </submittedName>
</protein>
<dbReference type="EMBL" id="JABBWK010000021">
    <property type="protein sequence ID" value="KAG1901624.1"/>
    <property type="molecule type" value="Genomic_DNA"/>
</dbReference>
<proteinExistence type="predicted"/>
<keyword evidence="2" id="KW-1185">Reference proteome</keyword>
<name>A0AAD4EAV7_9AGAM</name>
<reference evidence="1" key="1">
    <citation type="journal article" date="2020" name="New Phytol.">
        <title>Comparative genomics reveals dynamic genome evolution in host specialist ectomycorrhizal fungi.</title>
        <authorList>
            <person name="Lofgren L.A."/>
            <person name="Nguyen N.H."/>
            <person name="Vilgalys R."/>
            <person name="Ruytinx J."/>
            <person name="Liao H.L."/>
            <person name="Branco S."/>
            <person name="Kuo A."/>
            <person name="LaButti K."/>
            <person name="Lipzen A."/>
            <person name="Andreopoulos W."/>
            <person name="Pangilinan J."/>
            <person name="Riley R."/>
            <person name="Hundley H."/>
            <person name="Na H."/>
            <person name="Barry K."/>
            <person name="Grigoriev I.V."/>
            <person name="Stajich J.E."/>
            <person name="Kennedy P.G."/>
        </authorList>
    </citation>
    <scope>NUCLEOTIDE SEQUENCE</scope>
    <source>
        <strain evidence="1">FC203</strain>
    </source>
</reference>
<dbReference type="RefSeq" id="XP_041227199.1">
    <property type="nucleotide sequence ID" value="XM_041366857.1"/>
</dbReference>
<comment type="caution">
    <text evidence="1">The sequence shown here is derived from an EMBL/GenBank/DDBJ whole genome shotgun (WGS) entry which is preliminary data.</text>
</comment>
<gene>
    <name evidence="1" type="ORF">F5891DRAFT_1187498</name>
</gene>
<dbReference type="Proteomes" id="UP001195769">
    <property type="component" value="Unassembled WGS sequence"/>
</dbReference>
<dbReference type="AlphaFoldDB" id="A0AAD4EAV7"/>
<evidence type="ECO:0000313" key="1">
    <source>
        <dbReference type="EMBL" id="KAG1901624.1"/>
    </source>
</evidence>
<sequence>MCVGGRGIPVKHWGGFYKRAKGVKTTAWDALRVEWGNWKFIAKERQRYPDTASFWHAFSDRNGKRFSYQQILNSIAEQRTSAAAQDANNARTFFGGNLDHPLAQGAFRYAKGSKMYLLSKDDAVVVGSFRQRLGRQG</sequence>
<organism evidence="1 2">
    <name type="scientific">Suillus fuscotomentosus</name>
    <dbReference type="NCBI Taxonomy" id="1912939"/>
    <lineage>
        <taxon>Eukaryota</taxon>
        <taxon>Fungi</taxon>
        <taxon>Dikarya</taxon>
        <taxon>Basidiomycota</taxon>
        <taxon>Agaricomycotina</taxon>
        <taxon>Agaricomycetes</taxon>
        <taxon>Agaricomycetidae</taxon>
        <taxon>Boletales</taxon>
        <taxon>Suillineae</taxon>
        <taxon>Suillaceae</taxon>
        <taxon>Suillus</taxon>
    </lineage>
</organism>
<dbReference type="GeneID" id="64661155"/>
<accession>A0AAD4EAV7</accession>